<keyword evidence="1" id="KW-0812">Transmembrane</keyword>
<feature type="transmembrane region" description="Helical" evidence="1">
    <location>
        <begin position="281"/>
        <end position="313"/>
    </location>
</feature>
<dbReference type="PANTHER" id="PTHR20898">
    <property type="entry name" value="DAEDALUS ON 3-RELATED-RELATED"/>
    <property type="match status" value="1"/>
</dbReference>
<dbReference type="Pfam" id="PF06477">
    <property type="entry name" value="DUF1091"/>
    <property type="match status" value="1"/>
</dbReference>
<dbReference type="InterPro" id="IPR010512">
    <property type="entry name" value="DUF1091"/>
</dbReference>
<feature type="transmembrane region" description="Helical" evidence="1">
    <location>
        <begin position="349"/>
        <end position="369"/>
    </location>
</feature>
<dbReference type="PANTHER" id="PTHR20898:SF0">
    <property type="entry name" value="DAEDALUS ON 3-RELATED"/>
    <property type="match status" value="1"/>
</dbReference>
<keyword evidence="1" id="KW-1133">Transmembrane helix</keyword>
<accession>A0A6J2UFJ0</accession>
<keyword evidence="2" id="KW-1185">Reference proteome</keyword>
<dbReference type="GeneID" id="115632764"/>
<reference evidence="3" key="1">
    <citation type="submission" date="2025-08" db="UniProtKB">
        <authorList>
            <consortium name="RefSeq"/>
        </authorList>
    </citation>
    <scope>IDENTIFICATION</scope>
    <source>
        <strain evidence="3">11010-0011.00</strain>
        <tissue evidence="3">Whole body</tissue>
    </source>
</reference>
<gene>
    <name evidence="3" type="primary">LOC115632764</name>
</gene>
<dbReference type="RefSeq" id="XP_030385872.1">
    <property type="nucleotide sequence ID" value="XM_030530012.1"/>
</dbReference>
<dbReference type="AlphaFoldDB" id="A0A6J2UFJ0"/>
<dbReference type="SMART" id="SM00697">
    <property type="entry name" value="DM8"/>
    <property type="match status" value="1"/>
</dbReference>
<dbReference type="OrthoDB" id="7882716at2759"/>
<name>A0A6J2UFJ0_DROLE</name>
<organism evidence="2 3">
    <name type="scientific">Drosophila lebanonensis</name>
    <name type="common">Fruit fly</name>
    <name type="synonym">Scaptodrosophila lebanonensis</name>
    <dbReference type="NCBI Taxonomy" id="7225"/>
    <lineage>
        <taxon>Eukaryota</taxon>
        <taxon>Metazoa</taxon>
        <taxon>Ecdysozoa</taxon>
        <taxon>Arthropoda</taxon>
        <taxon>Hexapoda</taxon>
        <taxon>Insecta</taxon>
        <taxon>Pterygota</taxon>
        <taxon>Neoptera</taxon>
        <taxon>Endopterygota</taxon>
        <taxon>Diptera</taxon>
        <taxon>Brachycera</taxon>
        <taxon>Muscomorpha</taxon>
        <taxon>Ephydroidea</taxon>
        <taxon>Drosophilidae</taxon>
        <taxon>Scaptodrosophila</taxon>
    </lineage>
</organism>
<dbReference type="Proteomes" id="UP000504634">
    <property type="component" value="Unplaced"/>
</dbReference>
<evidence type="ECO:0000313" key="2">
    <source>
        <dbReference type="Proteomes" id="UP000504634"/>
    </source>
</evidence>
<evidence type="ECO:0000313" key="3">
    <source>
        <dbReference type="RefSeq" id="XP_030385872.1"/>
    </source>
</evidence>
<sequence>MPLEDILRKANTEQTYDTLLLLSHSRESECMLHRLSAGIVPVLQFNEDASYYLSGSFNSEMLAVVCISKNEKLNEELWSGLARNLHNMRRTRVVLILPEGGLKDPLQQIAKMSRRHKILRVVVLWQPAAGNETCTLQRLHPFPKEHFVQLPCIGSDPMFIKIDNYYGKSVYTMPDQIVSRSFVYKDPKTGKHLLSGYIAKLFLEFIRWHNLTLKWQSPDLLGKKIPLIALRNLTLNGILDMPISLSGFQLPSAIGVFSYPFEVSKWFVMVPCPREITTAGIYLMVASSGILVIVVGFYFIFSLLDTIFGCVLLHRRLDWSSLLFNERVISDIMGQSLLMRAHNHLSSRVANAQLFLLGLLVSTLFAAFLKTLLTKHPTEPAIENFQQLRDAPIHIYFDETERFYFDSFSGYRPVDQIRDRIEYLNSNLFYSMRSDLNQSNAFSISYSEWVIIAKRQQLFTRPAMCYTHELIFGHHLLMSIAMEANSIYEQNLNRLIHQVHSSGLTRFWRDQTVRDLVSVGLISLHEPNPIVAFHELKCESYDKSFVGFKECKLKVIGRGIVGLYLHAELFQLPVTNVTLNLSLWRKYNGYRPFLYNKTVDVCQFSAKRNPGPSFVKVFFDMLLENSNINHTCPYDHDIIVERMVFLDKYLKLMPLPAGEYKFQIKLAAYNDWKADVNAFILRTE</sequence>
<evidence type="ECO:0000256" key="1">
    <source>
        <dbReference type="SAM" id="Phobius"/>
    </source>
</evidence>
<protein>
    <submittedName>
        <fullName evidence="3">Uncharacterized protein LOC115632764</fullName>
    </submittedName>
</protein>
<proteinExistence type="predicted"/>
<keyword evidence="1" id="KW-0472">Membrane</keyword>